<dbReference type="Proteomes" id="UP000316639">
    <property type="component" value="Unassembled WGS sequence"/>
</dbReference>
<feature type="transmembrane region" description="Helical" evidence="1">
    <location>
        <begin position="625"/>
        <end position="646"/>
    </location>
</feature>
<name>A0A563EWF1_9PSEU</name>
<sequence>MSSKYGQELTALEQSLVDHVERGTPLDLLGDRSGPPGEAAMRSWGDDRTIRSWVIRDILLGRLAADPDPHGIDLHGCRITGRLDLMHVRTEVAVRFTHCLLPEGVDVRYARLGPVGLTHCRIEHRTLTAFNALQLSAPMLDLSDTTIVNSSPVAALHLLEAQIGGVLELDRSKLRNDSGPAICADAIQVGGALLMRQAVAVGTSERGAVCLFNARVDGSAELDGTELRNSAGPALYAELAHVQGPLYLRLGFTATGSGTASAVNLRSTRLCAFACSGATMRSASGPALLLSGARIDGPLDCSGATFDSASGPGLVASHARIEGSMICNRGFTATGSGRSGAVSIVDARIGNALECDGAVLRNKTGPALDAEGVDIKGVLLLRNGFTAEGTGVRGAVSMIAASIGDTTEISGARIVNDQGPALVANLVKIGGVLVLDRGTRIAGTGQEGALQLIDSRIEDAVELLDAEVRDNGGPAVQMRQARVGQSMTFGARFRAVASNTRLTVGLSQVQIGTTLHITPACAEHLRSSGASLDVDGLTYVGLPRGISSAEWLEMLGSSTPWYAAQPYQQLAAAERAAGHDSGVRRVLMAQRRDQIESGALTGRGERSWAKVSGVTLGYGYQPWRALIALFLVLLMSALAAGFMGGLGGLQKVRTQANAPVESCHLVDRIGFGLDAGAPLITSGTRPKCETTSAAWGSALTISGWVLKVLAWAFATLFIAGFTGAVRKT</sequence>
<proteinExistence type="predicted"/>
<dbReference type="OrthoDB" id="5194370at2"/>
<evidence type="ECO:0000313" key="3">
    <source>
        <dbReference type="Proteomes" id="UP000316639"/>
    </source>
</evidence>
<dbReference type="RefSeq" id="WP_146350843.1">
    <property type="nucleotide sequence ID" value="NZ_VOBR01000006.1"/>
</dbReference>
<dbReference type="AlphaFoldDB" id="A0A563EWF1"/>
<keyword evidence="1" id="KW-0812">Transmembrane</keyword>
<reference evidence="2 3" key="1">
    <citation type="submission" date="2019-07" db="EMBL/GenBank/DDBJ databases">
        <title>Lentzea xizangensis sp. nov., isolated from Qinghai-Tibetan Plateau Soils.</title>
        <authorList>
            <person name="Huang J."/>
        </authorList>
    </citation>
    <scope>NUCLEOTIDE SEQUENCE [LARGE SCALE GENOMIC DNA]</scope>
    <source>
        <strain evidence="2 3">FXJ1.1311</strain>
    </source>
</reference>
<evidence type="ECO:0008006" key="4">
    <source>
        <dbReference type="Google" id="ProtNLM"/>
    </source>
</evidence>
<comment type="caution">
    <text evidence="2">The sequence shown here is derived from an EMBL/GenBank/DDBJ whole genome shotgun (WGS) entry which is preliminary data.</text>
</comment>
<accession>A0A563EWF1</accession>
<feature type="transmembrane region" description="Helical" evidence="1">
    <location>
        <begin position="704"/>
        <end position="725"/>
    </location>
</feature>
<dbReference type="EMBL" id="VOBR01000006">
    <property type="protein sequence ID" value="TWP52047.1"/>
    <property type="molecule type" value="Genomic_DNA"/>
</dbReference>
<evidence type="ECO:0000256" key="1">
    <source>
        <dbReference type="SAM" id="Phobius"/>
    </source>
</evidence>
<keyword evidence="1" id="KW-1133">Transmembrane helix</keyword>
<keyword evidence="3" id="KW-1185">Reference proteome</keyword>
<keyword evidence="1" id="KW-0472">Membrane</keyword>
<organism evidence="2 3">
    <name type="scientific">Lentzea tibetensis</name>
    <dbReference type="NCBI Taxonomy" id="2591470"/>
    <lineage>
        <taxon>Bacteria</taxon>
        <taxon>Bacillati</taxon>
        <taxon>Actinomycetota</taxon>
        <taxon>Actinomycetes</taxon>
        <taxon>Pseudonocardiales</taxon>
        <taxon>Pseudonocardiaceae</taxon>
        <taxon>Lentzea</taxon>
    </lineage>
</organism>
<gene>
    <name evidence="2" type="ORF">FKR81_10695</name>
</gene>
<evidence type="ECO:0000313" key="2">
    <source>
        <dbReference type="EMBL" id="TWP52047.1"/>
    </source>
</evidence>
<protein>
    <recommendedName>
        <fullName evidence="4">Membrane-associated oxidoreductase</fullName>
    </recommendedName>
</protein>